<evidence type="ECO:0000256" key="2">
    <source>
        <dbReference type="SAM" id="Phobius"/>
    </source>
</evidence>
<sequence length="203" mass="22612">MIILLIVVDVHIDTIYLENETAVQPNCSVQRTIFGYLDSVTVDGVATKLNDLPTDGASMNNLKLVEAFTLVVADITEDRVTLDCFYVTINGNVTLVQTKKVFIGLNDKGEEIYAVKLNDDIRKEQEKNKELETKNKSLLSELKSKIGPIGAYAVIIITALVALTIILVVGILLYKKFLKEWVVKKGLFKKNKDEPKVAGKKKQ</sequence>
<protein>
    <recommendedName>
        <fullName evidence="3">DUF7583 domain-containing protein</fullName>
    </recommendedName>
</protein>
<proteinExistence type="predicted"/>
<dbReference type="Pfam" id="PF24486">
    <property type="entry name" value="DUF7583"/>
    <property type="match status" value="1"/>
</dbReference>
<keyword evidence="2" id="KW-0812">Transmembrane</keyword>
<dbReference type="AlphaFoldDB" id="A0AAF5D013"/>
<feature type="transmembrane region" description="Helical" evidence="2">
    <location>
        <begin position="149"/>
        <end position="174"/>
    </location>
</feature>
<evidence type="ECO:0000313" key="4">
    <source>
        <dbReference type="Proteomes" id="UP000035681"/>
    </source>
</evidence>
<name>A0AAF5D013_STRER</name>
<feature type="domain" description="DUF7583" evidence="3">
    <location>
        <begin position="13"/>
        <end position="99"/>
    </location>
</feature>
<reference evidence="5" key="1">
    <citation type="submission" date="2024-02" db="UniProtKB">
        <authorList>
            <consortium name="WormBaseParasite"/>
        </authorList>
    </citation>
    <scope>IDENTIFICATION</scope>
</reference>
<feature type="coiled-coil region" evidence="1">
    <location>
        <begin position="114"/>
        <end position="141"/>
    </location>
</feature>
<organism evidence="4 5">
    <name type="scientific">Strongyloides stercoralis</name>
    <name type="common">Threadworm</name>
    <dbReference type="NCBI Taxonomy" id="6248"/>
    <lineage>
        <taxon>Eukaryota</taxon>
        <taxon>Metazoa</taxon>
        <taxon>Ecdysozoa</taxon>
        <taxon>Nematoda</taxon>
        <taxon>Chromadorea</taxon>
        <taxon>Rhabditida</taxon>
        <taxon>Tylenchina</taxon>
        <taxon>Panagrolaimomorpha</taxon>
        <taxon>Strongyloidoidea</taxon>
        <taxon>Strongyloididae</taxon>
        <taxon>Strongyloides</taxon>
    </lineage>
</organism>
<dbReference type="WBParaSite" id="TCONS_00004507.p1">
    <property type="protein sequence ID" value="TCONS_00004507.p1"/>
    <property type="gene ID" value="XLOC_002064"/>
</dbReference>
<evidence type="ECO:0000259" key="3">
    <source>
        <dbReference type="Pfam" id="PF24486"/>
    </source>
</evidence>
<keyword evidence="2" id="KW-1133">Transmembrane helix</keyword>
<evidence type="ECO:0000256" key="1">
    <source>
        <dbReference type="SAM" id="Coils"/>
    </source>
</evidence>
<keyword evidence="4" id="KW-1185">Reference proteome</keyword>
<keyword evidence="2" id="KW-0472">Membrane</keyword>
<accession>A0AAF5D013</accession>
<dbReference type="InterPro" id="IPR056005">
    <property type="entry name" value="DUF7583"/>
</dbReference>
<evidence type="ECO:0000313" key="5">
    <source>
        <dbReference type="WBParaSite" id="TCONS_00004507.p1"/>
    </source>
</evidence>
<dbReference type="Proteomes" id="UP000035681">
    <property type="component" value="Unplaced"/>
</dbReference>
<keyword evidence="1" id="KW-0175">Coiled coil</keyword>